<dbReference type="Gene3D" id="3.40.50.300">
    <property type="entry name" value="P-loop containing nucleotide triphosphate hydrolases"/>
    <property type="match status" value="1"/>
</dbReference>
<dbReference type="InterPro" id="IPR027417">
    <property type="entry name" value="P-loop_NTPase"/>
</dbReference>
<evidence type="ECO:0000259" key="12">
    <source>
        <dbReference type="PROSITE" id="PS50893"/>
    </source>
</evidence>
<sequence length="774" mass="87910">MDASLNYSHKDISINVPQNEETKIMKSAPLPKQLGIILKMSFLQRLRASTITLEIILPIIFFIFLCLFAARVDPRSDSLPHPPIDPIVPFSEIIGPSPSYGMIPKNDNTQKFIDILNEKTASPIKQDVIYFDTFDEYKSYIFDNKEVSDMFYCSEWHHSDDFHNNSIRISSNGMTIGSLPFLVQNLASTIMNITTSHESSVFLNYKKYPHSSVFKSDHDNALFVAIFGTVPCLVCILTTGTYYGTEAENGLRDLLTFFGLSFFINEVRWYILSIVILFIISIPFTIALTFILKLDFLLILIFYFLSSTSYSSFLFFMMSLWPRRQMGDIVSYGILFSLFICIFWGFFDWLFKEEGFTIKYILSILPNVALSFTLAQIGSGDVTKLKEINGPPCYPVKNGFIYLGVESVVYFCLYILIEAIKTRLWLPAPIKWGKPLRVQGIENMNEEREINVDSVFKRYKETVAVNDVSFNVKQGETLAIVGPNGAGKSTLIGLLSGTLRLEEGRIFFKGIEIKKNTRKIHQFLGFCPQKNLFIEELTVDEWLHTICILRNEPNFDYEDILKSLGLEEQRKQRLGRLSGGNKRKVCLAASLVCHPPIVILDEATSGVDFTSRTRIWTIISSLTKTTVIMATHTLEECEKIADRIMVVVNGKIVYLETPNKLREIFKCGYLIISDEGNADELRRVASEAGINNSVSVDEGKVKLKISADESVALSHILKNINFKYILSIQSLEETVFNHIQKHELEQLHRSNDGENEGDNPISESGLLSYNHPKV</sequence>
<feature type="transmembrane region" description="Helical" evidence="11">
    <location>
        <begin position="269"/>
        <end position="290"/>
    </location>
</feature>
<keyword evidence="7" id="KW-0067">ATP-binding</keyword>
<feature type="transmembrane region" description="Helical" evidence="11">
    <location>
        <begin position="221"/>
        <end position="243"/>
    </location>
</feature>
<comment type="caution">
    <text evidence="13">The sequence shown here is derived from an EMBL/GenBank/DDBJ whole genome shotgun (WGS) entry which is preliminary data.</text>
</comment>
<comment type="subcellular location">
    <subcellularLocation>
        <location evidence="1">Membrane</location>
        <topology evidence="1">Multi-pass membrane protein</topology>
    </subcellularLocation>
</comment>
<dbReference type="CDD" id="cd03263">
    <property type="entry name" value="ABC_subfamily_A"/>
    <property type="match status" value="1"/>
</dbReference>
<feature type="transmembrane region" description="Helical" evidence="11">
    <location>
        <begin position="48"/>
        <end position="70"/>
    </location>
</feature>
<dbReference type="InterPro" id="IPR013525">
    <property type="entry name" value="ABC2_TM"/>
</dbReference>
<evidence type="ECO:0000256" key="9">
    <source>
        <dbReference type="ARBA" id="ARBA00023136"/>
    </source>
</evidence>
<keyword evidence="5" id="KW-0677">Repeat</keyword>
<feature type="domain" description="ABC transporter" evidence="12">
    <location>
        <begin position="450"/>
        <end position="674"/>
    </location>
</feature>
<dbReference type="PANTHER" id="PTHR19229:SF36">
    <property type="entry name" value="ATP-BINDING CASSETTE SUB-FAMILY A MEMBER 2"/>
    <property type="match status" value="1"/>
</dbReference>
<dbReference type="SUPFAM" id="SSF52540">
    <property type="entry name" value="P-loop containing nucleoside triphosphate hydrolases"/>
    <property type="match status" value="1"/>
</dbReference>
<feature type="region of interest" description="Disordered" evidence="10">
    <location>
        <begin position="746"/>
        <end position="774"/>
    </location>
</feature>
<evidence type="ECO:0000256" key="10">
    <source>
        <dbReference type="SAM" id="MobiDB-lite"/>
    </source>
</evidence>
<evidence type="ECO:0000313" key="14">
    <source>
        <dbReference type="Proteomes" id="UP001470230"/>
    </source>
</evidence>
<dbReference type="SMART" id="SM00382">
    <property type="entry name" value="AAA"/>
    <property type="match status" value="1"/>
</dbReference>
<dbReference type="PROSITE" id="PS00211">
    <property type="entry name" value="ABC_TRANSPORTER_1"/>
    <property type="match status" value="1"/>
</dbReference>
<evidence type="ECO:0000256" key="6">
    <source>
        <dbReference type="ARBA" id="ARBA00022741"/>
    </source>
</evidence>
<accession>A0ABR2GS39</accession>
<keyword evidence="4 11" id="KW-0812">Transmembrane</keyword>
<dbReference type="PANTHER" id="PTHR19229">
    <property type="entry name" value="ATP-BINDING CASSETTE TRANSPORTER SUBFAMILY A ABCA"/>
    <property type="match status" value="1"/>
</dbReference>
<dbReference type="Pfam" id="PF00005">
    <property type="entry name" value="ABC_tran"/>
    <property type="match status" value="1"/>
</dbReference>
<dbReference type="InterPro" id="IPR026082">
    <property type="entry name" value="ABCA"/>
</dbReference>
<comment type="similarity">
    <text evidence="2">Belongs to the ABC transporter superfamily. ABCA family.</text>
</comment>
<keyword evidence="6" id="KW-0547">Nucleotide-binding</keyword>
<dbReference type="Proteomes" id="UP001470230">
    <property type="component" value="Unassembled WGS sequence"/>
</dbReference>
<evidence type="ECO:0000256" key="8">
    <source>
        <dbReference type="ARBA" id="ARBA00022989"/>
    </source>
</evidence>
<evidence type="ECO:0000256" key="5">
    <source>
        <dbReference type="ARBA" id="ARBA00022737"/>
    </source>
</evidence>
<protein>
    <recommendedName>
        <fullName evidence="12">ABC transporter domain-containing protein</fullName>
    </recommendedName>
</protein>
<feature type="transmembrane region" description="Helical" evidence="11">
    <location>
        <begin position="399"/>
        <end position="417"/>
    </location>
</feature>
<dbReference type="InterPro" id="IPR003593">
    <property type="entry name" value="AAA+_ATPase"/>
</dbReference>
<evidence type="ECO:0000256" key="3">
    <source>
        <dbReference type="ARBA" id="ARBA00022448"/>
    </source>
</evidence>
<dbReference type="PROSITE" id="PS50893">
    <property type="entry name" value="ABC_TRANSPORTER_2"/>
    <property type="match status" value="1"/>
</dbReference>
<feature type="transmembrane region" description="Helical" evidence="11">
    <location>
        <begin position="297"/>
        <end position="317"/>
    </location>
</feature>
<dbReference type="EMBL" id="JAPFFF010000065">
    <property type="protein sequence ID" value="KAK8836496.1"/>
    <property type="molecule type" value="Genomic_DNA"/>
</dbReference>
<gene>
    <name evidence="13" type="ORF">M9Y10_037756</name>
</gene>
<reference evidence="13 14" key="1">
    <citation type="submission" date="2024-04" db="EMBL/GenBank/DDBJ databases">
        <title>Tritrichomonas musculus Genome.</title>
        <authorList>
            <person name="Alves-Ferreira E."/>
            <person name="Grigg M."/>
            <person name="Lorenzi H."/>
            <person name="Galac M."/>
        </authorList>
    </citation>
    <scope>NUCLEOTIDE SEQUENCE [LARGE SCALE GENOMIC DNA]</scope>
    <source>
        <strain evidence="13 14">EAF2021</strain>
    </source>
</reference>
<keyword evidence="9 11" id="KW-0472">Membrane</keyword>
<proteinExistence type="inferred from homology"/>
<dbReference type="Pfam" id="PF12698">
    <property type="entry name" value="ABC2_membrane_3"/>
    <property type="match status" value="1"/>
</dbReference>
<keyword evidence="3" id="KW-0813">Transport</keyword>
<dbReference type="InterPro" id="IPR003439">
    <property type="entry name" value="ABC_transporter-like_ATP-bd"/>
</dbReference>
<dbReference type="InterPro" id="IPR017871">
    <property type="entry name" value="ABC_transporter-like_CS"/>
</dbReference>
<keyword evidence="14" id="KW-1185">Reference proteome</keyword>
<feature type="transmembrane region" description="Helical" evidence="11">
    <location>
        <begin position="358"/>
        <end position="379"/>
    </location>
</feature>
<keyword evidence="8 11" id="KW-1133">Transmembrane helix</keyword>
<evidence type="ECO:0000256" key="11">
    <source>
        <dbReference type="SAM" id="Phobius"/>
    </source>
</evidence>
<evidence type="ECO:0000256" key="2">
    <source>
        <dbReference type="ARBA" id="ARBA00008869"/>
    </source>
</evidence>
<name>A0ABR2GS39_9EUKA</name>
<feature type="transmembrane region" description="Helical" evidence="11">
    <location>
        <begin position="329"/>
        <end position="351"/>
    </location>
</feature>
<evidence type="ECO:0000256" key="7">
    <source>
        <dbReference type="ARBA" id="ARBA00022840"/>
    </source>
</evidence>
<organism evidence="13 14">
    <name type="scientific">Tritrichomonas musculus</name>
    <dbReference type="NCBI Taxonomy" id="1915356"/>
    <lineage>
        <taxon>Eukaryota</taxon>
        <taxon>Metamonada</taxon>
        <taxon>Parabasalia</taxon>
        <taxon>Tritrichomonadida</taxon>
        <taxon>Tritrichomonadidae</taxon>
        <taxon>Tritrichomonas</taxon>
    </lineage>
</organism>
<evidence type="ECO:0000256" key="1">
    <source>
        <dbReference type="ARBA" id="ARBA00004141"/>
    </source>
</evidence>
<evidence type="ECO:0000256" key="4">
    <source>
        <dbReference type="ARBA" id="ARBA00022692"/>
    </source>
</evidence>
<evidence type="ECO:0000313" key="13">
    <source>
        <dbReference type="EMBL" id="KAK8836496.1"/>
    </source>
</evidence>